<dbReference type="Gene3D" id="3.50.50.60">
    <property type="entry name" value="FAD/NAD(P)-binding domain"/>
    <property type="match status" value="2"/>
</dbReference>
<dbReference type="InterPro" id="IPR050260">
    <property type="entry name" value="FAD-bd_OxRdtase"/>
</dbReference>
<dbReference type="PRINTS" id="PR00368">
    <property type="entry name" value="FADPNR"/>
</dbReference>
<dbReference type="RefSeq" id="WP_168138203.1">
    <property type="nucleotide sequence ID" value="NZ_JAAVJR010000004.1"/>
</dbReference>
<proteinExistence type="inferred from homology"/>
<dbReference type="Proteomes" id="UP000703674">
    <property type="component" value="Unassembled WGS sequence"/>
</dbReference>
<dbReference type="SUPFAM" id="SSF51905">
    <property type="entry name" value="FAD/NAD(P)-binding domain"/>
    <property type="match status" value="1"/>
</dbReference>
<name>A0ABX1CXV8_9FLAO</name>
<comment type="caution">
    <text evidence="6">The sequence shown here is derived from an EMBL/GenBank/DDBJ whole genome shotgun (WGS) entry which is preliminary data.</text>
</comment>
<dbReference type="Pfam" id="PF07992">
    <property type="entry name" value="Pyr_redox_2"/>
    <property type="match status" value="1"/>
</dbReference>
<reference evidence="6 7" key="1">
    <citation type="submission" date="2020-03" db="EMBL/GenBank/DDBJ databases">
        <title>Salinimicrobium sp. nov, isolated from SCS.</title>
        <authorList>
            <person name="Cao W.R."/>
        </authorList>
    </citation>
    <scope>NUCLEOTIDE SEQUENCE [LARGE SCALE GENOMIC DNA]</scope>
    <source>
        <strain evidence="7">J15B91</strain>
    </source>
</reference>
<gene>
    <name evidence="6" type="ORF">HC175_09250</name>
</gene>
<dbReference type="InterPro" id="IPR023753">
    <property type="entry name" value="FAD/NAD-binding_dom"/>
</dbReference>
<keyword evidence="3" id="KW-0285">Flavoprotein</keyword>
<accession>A0ABX1CXV8</accession>
<sequence>MSSPEHVVIIGNGVAGITAARHIRRISDKKITVISAESDYFFSRTALMYVYMGHMKWEHLKPYEDWFWKENHIELKKAFVEKIEPASKKLFLKGEETMSFDKLILATGSVPRFLGWEGEDLNGVQGLVSKQDLELLEENTRNCKSAVIVGGGLIGVELAEMLHTRNIPVTMLIREKAFWQNVLPLQDAKFISRHIESHGIVLKHETELKKINGKKGRVSSIETSSGEKIDCDVLGISVGVRPNIAFLEGSGIETDAGILVNPYLQTNVQDIYAIGDCAQHREPVRGRKTIEAVWYTARMMGETVAQTICGKPFRYKPGHWFNSAKFFDVEYQTYGKVSANPEEDEQHFHWENRKGERALTIAFDPESSRFLGINTFGIRMRHEVFNRWLKEERDLEFVLKNLRRANFDPEFYDRHEKEIFSSFKQSV</sequence>
<keyword evidence="7" id="KW-1185">Reference proteome</keyword>
<organism evidence="6 7">
    <name type="scientific">Salinimicrobium oceani</name>
    <dbReference type="NCBI Taxonomy" id="2722702"/>
    <lineage>
        <taxon>Bacteria</taxon>
        <taxon>Pseudomonadati</taxon>
        <taxon>Bacteroidota</taxon>
        <taxon>Flavobacteriia</taxon>
        <taxon>Flavobacteriales</taxon>
        <taxon>Flavobacteriaceae</taxon>
        <taxon>Salinimicrobium</taxon>
    </lineage>
</organism>
<evidence type="ECO:0000313" key="7">
    <source>
        <dbReference type="Proteomes" id="UP000703674"/>
    </source>
</evidence>
<dbReference type="InterPro" id="IPR036188">
    <property type="entry name" value="FAD/NAD-bd_sf"/>
</dbReference>
<evidence type="ECO:0000256" key="1">
    <source>
        <dbReference type="ARBA" id="ARBA00001974"/>
    </source>
</evidence>
<feature type="domain" description="FAD/NAD(P)-binding" evidence="5">
    <location>
        <begin position="6"/>
        <end position="301"/>
    </location>
</feature>
<evidence type="ECO:0000313" key="6">
    <source>
        <dbReference type="EMBL" id="NJW53106.1"/>
    </source>
</evidence>
<comment type="cofactor">
    <cofactor evidence="1">
        <name>FAD</name>
        <dbReference type="ChEBI" id="CHEBI:57692"/>
    </cofactor>
</comment>
<evidence type="ECO:0000256" key="3">
    <source>
        <dbReference type="ARBA" id="ARBA00022630"/>
    </source>
</evidence>
<keyword evidence="4" id="KW-0274">FAD</keyword>
<evidence type="ECO:0000256" key="4">
    <source>
        <dbReference type="ARBA" id="ARBA00022827"/>
    </source>
</evidence>
<comment type="similarity">
    <text evidence="2">Belongs to the FAD-dependent oxidoreductase family.</text>
</comment>
<dbReference type="PANTHER" id="PTHR43429">
    <property type="entry name" value="PYRIDINE NUCLEOTIDE-DISULFIDE OXIDOREDUCTASE DOMAIN-CONTAINING"/>
    <property type="match status" value="1"/>
</dbReference>
<dbReference type="EMBL" id="JAAVJR010000004">
    <property type="protein sequence ID" value="NJW53106.1"/>
    <property type="molecule type" value="Genomic_DNA"/>
</dbReference>
<evidence type="ECO:0000256" key="2">
    <source>
        <dbReference type="ARBA" id="ARBA00006442"/>
    </source>
</evidence>
<evidence type="ECO:0000259" key="5">
    <source>
        <dbReference type="Pfam" id="PF07992"/>
    </source>
</evidence>
<dbReference type="PANTHER" id="PTHR43429:SF3">
    <property type="entry name" value="NITRITE REDUCTASE [NAD(P)H]"/>
    <property type="match status" value="1"/>
</dbReference>
<protein>
    <submittedName>
        <fullName evidence="6">FAD-dependent oxidoreductase</fullName>
    </submittedName>
</protein>
<dbReference type="PRINTS" id="PR00411">
    <property type="entry name" value="PNDRDTASEI"/>
</dbReference>